<dbReference type="PANTHER" id="PTHR43674">
    <property type="entry name" value="NITRILASE C965.09-RELATED"/>
    <property type="match status" value="1"/>
</dbReference>
<dbReference type="InterPro" id="IPR003010">
    <property type="entry name" value="C-N_Hydrolase"/>
</dbReference>
<dbReference type="InterPro" id="IPR036526">
    <property type="entry name" value="C-N_Hydrolase_sf"/>
</dbReference>
<dbReference type="AlphaFoldDB" id="A0A7H8NF11"/>
<sequence length="280" mass="31338">MATVVRAALVQASWTGDTESMIAGHEEHARRAAAQGARVIGFQEVFNAPYFCQVQEPEHYRWAEPVPDGPTVTRMRELARETGMVIVAPVFEIEQPGVYYNTAAVIDADGSFLGKYRKHHIPQLRGFWEKFYFRPGNLGWPVFDTAVGKVGVTICYDRHFPEGWRELGLGGAQLVYNPSATARGLSAHLWRLEQPAAAVANAYFVAAINRVGMESYGDNDFYGTSYFADPRGQLVGAPASDTVEELLVRDLDFGLIDEVRQQWAFYRDRRPDAYTGLVRP</sequence>
<proteinExistence type="predicted"/>
<evidence type="ECO:0000313" key="4">
    <source>
        <dbReference type="Proteomes" id="UP000509303"/>
    </source>
</evidence>
<reference evidence="3 4" key="1">
    <citation type="submission" date="2020-06" db="EMBL/GenBank/DDBJ databases">
        <title>Genome mining for natural products.</title>
        <authorList>
            <person name="Zhang B."/>
            <person name="Shi J."/>
            <person name="Ge H."/>
        </authorList>
    </citation>
    <scope>NUCLEOTIDE SEQUENCE [LARGE SCALE GENOMIC DNA]</scope>
    <source>
        <strain evidence="3 4">NA00687</strain>
    </source>
</reference>
<evidence type="ECO:0000259" key="2">
    <source>
        <dbReference type="PROSITE" id="PS50263"/>
    </source>
</evidence>
<dbReference type="RefSeq" id="WP_176164754.1">
    <property type="nucleotide sequence ID" value="NZ_CP054929.1"/>
</dbReference>
<dbReference type="Proteomes" id="UP000509303">
    <property type="component" value="Chromosome"/>
</dbReference>
<dbReference type="SUPFAM" id="SSF56317">
    <property type="entry name" value="Carbon-nitrogen hydrolase"/>
    <property type="match status" value="1"/>
</dbReference>
<dbReference type="EMBL" id="CP054929">
    <property type="protein sequence ID" value="QKW53044.1"/>
    <property type="molecule type" value="Genomic_DNA"/>
</dbReference>
<dbReference type="Gene3D" id="3.60.110.10">
    <property type="entry name" value="Carbon-nitrogen hydrolase"/>
    <property type="match status" value="1"/>
</dbReference>
<dbReference type="GO" id="GO:0016746">
    <property type="term" value="F:acyltransferase activity"/>
    <property type="evidence" value="ECO:0007669"/>
    <property type="project" value="UniProtKB-KW"/>
</dbReference>
<gene>
    <name evidence="3" type="ORF">HUT08_29805</name>
</gene>
<dbReference type="Pfam" id="PF00795">
    <property type="entry name" value="CN_hydrolase"/>
    <property type="match status" value="1"/>
</dbReference>
<keyword evidence="4" id="KW-1185">Reference proteome</keyword>
<organism evidence="3 4">
    <name type="scientific">Streptomyces buecherae</name>
    <dbReference type="NCBI Taxonomy" id="2763006"/>
    <lineage>
        <taxon>Bacteria</taxon>
        <taxon>Bacillati</taxon>
        <taxon>Actinomycetota</taxon>
        <taxon>Actinomycetes</taxon>
        <taxon>Kitasatosporales</taxon>
        <taxon>Streptomycetaceae</taxon>
        <taxon>Streptomyces</taxon>
    </lineage>
</organism>
<evidence type="ECO:0000313" key="3">
    <source>
        <dbReference type="EMBL" id="QKW53044.1"/>
    </source>
</evidence>
<keyword evidence="3" id="KW-0808">Transferase</keyword>
<dbReference type="PROSITE" id="PS50263">
    <property type="entry name" value="CN_HYDROLASE"/>
    <property type="match status" value="1"/>
</dbReference>
<evidence type="ECO:0000256" key="1">
    <source>
        <dbReference type="ARBA" id="ARBA00022801"/>
    </source>
</evidence>
<accession>A0A7H8NF11</accession>
<name>A0A7H8NF11_9ACTN</name>
<keyword evidence="1" id="KW-0378">Hydrolase</keyword>
<protein>
    <submittedName>
        <fullName evidence="3">Acyltransferase</fullName>
    </submittedName>
</protein>
<dbReference type="GO" id="GO:0016811">
    <property type="term" value="F:hydrolase activity, acting on carbon-nitrogen (but not peptide) bonds, in linear amides"/>
    <property type="evidence" value="ECO:0007669"/>
    <property type="project" value="TreeGrafter"/>
</dbReference>
<feature type="domain" description="CN hydrolase" evidence="2">
    <location>
        <begin position="5"/>
        <end position="253"/>
    </location>
</feature>
<keyword evidence="3" id="KW-0012">Acyltransferase</keyword>
<dbReference type="InterPro" id="IPR050345">
    <property type="entry name" value="Aliph_Amidase/BUP"/>
</dbReference>
<dbReference type="PANTHER" id="PTHR43674:SF2">
    <property type="entry name" value="BETA-UREIDOPROPIONASE"/>
    <property type="match status" value="1"/>
</dbReference>